<dbReference type="RefSeq" id="WP_100415318.1">
    <property type="nucleotide sequence ID" value="NZ_PGEZ01000002.1"/>
</dbReference>
<keyword evidence="1" id="KW-0732">Signal</keyword>
<feature type="domain" description="Bacterial Ig-like" evidence="2">
    <location>
        <begin position="583"/>
        <end position="661"/>
    </location>
</feature>
<evidence type="ECO:0000259" key="2">
    <source>
        <dbReference type="Pfam" id="PF16640"/>
    </source>
</evidence>
<dbReference type="Gene3D" id="2.60.40.10">
    <property type="entry name" value="Immunoglobulins"/>
    <property type="match status" value="4"/>
</dbReference>
<proteinExistence type="predicted"/>
<organism evidence="3 4">
    <name type="scientific">Mumia flava</name>
    <dbReference type="NCBI Taxonomy" id="1348852"/>
    <lineage>
        <taxon>Bacteria</taxon>
        <taxon>Bacillati</taxon>
        <taxon>Actinomycetota</taxon>
        <taxon>Actinomycetes</taxon>
        <taxon>Propionibacteriales</taxon>
        <taxon>Nocardioidaceae</taxon>
        <taxon>Mumia</taxon>
    </lineage>
</organism>
<dbReference type="InterPro" id="IPR032109">
    <property type="entry name" value="Big_3_5"/>
</dbReference>
<dbReference type="Gene3D" id="2.60.40.2700">
    <property type="match status" value="1"/>
</dbReference>
<evidence type="ECO:0000313" key="4">
    <source>
        <dbReference type="Proteomes" id="UP000230842"/>
    </source>
</evidence>
<feature type="domain" description="Bacterial Ig-like" evidence="2">
    <location>
        <begin position="771"/>
        <end position="857"/>
    </location>
</feature>
<dbReference type="EMBL" id="PGEZ01000002">
    <property type="protein sequence ID" value="PJJ53882.1"/>
    <property type="molecule type" value="Genomic_DNA"/>
</dbReference>
<keyword evidence="4" id="KW-1185">Reference proteome</keyword>
<reference evidence="3 4" key="1">
    <citation type="submission" date="2017-11" db="EMBL/GenBank/DDBJ databases">
        <title>Genomic Encyclopedia of Archaeal and Bacterial Type Strains, Phase II (KMG-II): From Individual Species to Whole Genera.</title>
        <authorList>
            <person name="Goeker M."/>
        </authorList>
    </citation>
    <scope>NUCLEOTIDE SEQUENCE [LARGE SCALE GENOMIC DNA]</scope>
    <source>
        <strain evidence="3 4">DSM 27763</strain>
    </source>
</reference>
<gene>
    <name evidence="3" type="ORF">CLV56_3384</name>
</gene>
<feature type="domain" description="Bacterial Ig-like" evidence="2">
    <location>
        <begin position="868"/>
        <end position="954"/>
    </location>
</feature>
<feature type="domain" description="Bacterial Ig-like" evidence="2">
    <location>
        <begin position="674"/>
        <end position="757"/>
    </location>
</feature>
<sequence length="1058" mass="109781">MTYGGRREGAGHLKRRLITLLAGVGVSAGMLATAAPPASAAPPENCVGAIECLYLVSATDGSDLVGGTPLDIVILDTEPSGTGATQAWEGSVQIQDRSGATPQCLRTAIAVTSWADCDNSIAQRWAFEPASGQPDVDGHDVIDTDAWNPWTSGAGSEFFYVRPVLLGVGVAGDACLELGADAVDVATVACDAEEVAQQFRFGAYDGDPDRAQKTQAQKAEVTSVVLGSAFDQALARCAIDKNTCATRLTDDTSGDVLSDWDRIDALTIDARPTPVVSAAGCAAASGPKTIYNGGTEPMSTTIGASATNEYSYSFTLGLSAALAFTYKKPFLEAQLTITASAEYGRTWTESSTVSRDVAWTIPPRRYATAALTTTAVRATGSWRLGESSFHPWETRDAVELSIPYSTESAAGVPDSVLGVFNSWAPKGCAADAPAVLASGEQLSVSNTTAPTGAPIPGDVLEASADEAWWVVPNGDGSGYVPAPGVNLKYQWYRQRGDEEPVAIPGAYGPTYTVTGDDVTDDEILERFGPYHLYIGVTDVASSSRFDSLEYVSVATDAVRAGRTPDSTGPKASALTLSVANPGATATQDTEILVVATADGATPTGTVTIRDGGVPLTTVTLGSDGTARTWVRLAPGVHDLDATYLGDSTVGAAVSSLARTTITRAPTTTALQLPSEVRALAPTAARVTVSGAGGDPSGTVQLYDGGRALGDPVTLGSDGTAEVDLPGFEAVGSHDLSASYAGDATYAPSASAERTVEVGVAPTTTRLAVDGSPTPGGALDLRATVSLGGTVPAGTVPTGTVQFTDGDEPVGAPVMLDGGEATTSIRGLTAGSRMRLRATYVADEPFAGSESLARSVVVENVPSSVALSTSKALIARGDRIVLRSRVRARGVDPRGTVRFFADGRSLGVRRVDSAGIARLRTSDLPAGTVRLSAEFAPALGNGTKGSASPAVRQVVRRFHAKVKASVADDRIRRRDRLVVKGSVVVAERQRKRLTARRVWLTVDGDRIKKGRVRANGSFTIRVSGRELSKGRHVVRVTYVGSARPSVAPGTSRTVVVRRR</sequence>
<evidence type="ECO:0000256" key="1">
    <source>
        <dbReference type="SAM" id="SignalP"/>
    </source>
</evidence>
<protein>
    <submittedName>
        <fullName evidence="3">Ig-like domain-containing protein</fullName>
    </submittedName>
</protein>
<comment type="caution">
    <text evidence="3">The sequence shown here is derived from an EMBL/GenBank/DDBJ whole genome shotgun (WGS) entry which is preliminary data.</text>
</comment>
<feature type="signal peptide" evidence="1">
    <location>
        <begin position="1"/>
        <end position="40"/>
    </location>
</feature>
<dbReference type="Pfam" id="PF16640">
    <property type="entry name" value="Big_3_5"/>
    <property type="match status" value="4"/>
</dbReference>
<name>A0A2M9B7H6_9ACTN</name>
<dbReference type="InterPro" id="IPR013783">
    <property type="entry name" value="Ig-like_fold"/>
</dbReference>
<feature type="chain" id="PRO_5014967779" evidence="1">
    <location>
        <begin position="41"/>
        <end position="1058"/>
    </location>
</feature>
<dbReference type="GO" id="GO:0005975">
    <property type="term" value="P:carbohydrate metabolic process"/>
    <property type="evidence" value="ECO:0007669"/>
    <property type="project" value="UniProtKB-ARBA"/>
</dbReference>
<evidence type="ECO:0000313" key="3">
    <source>
        <dbReference type="EMBL" id="PJJ53882.1"/>
    </source>
</evidence>
<accession>A0A2M9B7H6</accession>
<dbReference type="OrthoDB" id="5116909at2"/>
<dbReference type="AlphaFoldDB" id="A0A2M9B7H6"/>
<dbReference type="Proteomes" id="UP000230842">
    <property type="component" value="Unassembled WGS sequence"/>
</dbReference>